<evidence type="ECO:0000259" key="2">
    <source>
        <dbReference type="PROSITE" id="PS51352"/>
    </source>
</evidence>
<dbReference type="InterPro" id="IPR013766">
    <property type="entry name" value="Thioredoxin_domain"/>
</dbReference>
<accession>A0A538THN0</accession>
<proteinExistence type="predicted"/>
<protein>
    <submittedName>
        <fullName evidence="3">TlpA family protein disulfide reductase</fullName>
    </submittedName>
</protein>
<evidence type="ECO:0000313" key="3">
    <source>
        <dbReference type="EMBL" id="TMQ63132.1"/>
    </source>
</evidence>
<dbReference type="GO" id="GO:0016491">
    <property type="term" value="F:oxidoreductase activity"/>
    <property type="evidence" value="ECO:0007669"/>
    <property type="project" value="InterPro"/>
</dbReference>
<reference evidence="3 4" key="1">
    <citation type="journal article" date="2019" name="Nat. Microbiol.">
        <title>Mediterranean grassland soil C-N compound turnover is dependent on rainfall and depth, and is mediated by genomically divergent microorganisms.</title>
        <authorList>
            <person name="Diamond S."/>
            <person name="Andeer P.F."/>
            <person name="Li Z."/>
            <person name="Crits-Christoph A."/>
            <person name="Burstein D."/>
            <person name="Anantharaman K."/>
            <person name="Lane K.R."/>
            <person name="Thomas B.C."/>
            <person name="Pan C."/>
            <person name="Northen T.R."/>
            <person name="Banfield J.F."/>
        </authorList>
    </citation>
    <scope>NUCLEOTIDE SEQUENCE [LARGE SCALE GENOMIC DNA]</scope>
    <source>
        <strain evidence="3">WS_9</strain>
    </source>
</reference>
<dbReference type="Pfam" id="PF00578">
    <property type="entry name" value="AhpC-TSA"/>
    <property type="match status" value="1"/>
</dbReference>
<name>A0A538THN0_UNCEI</name>
<dbReference type="InterPro" id="IPR017937">
    <property type="entry name" value="Thioredoxin_CS"/>
</dbReference>
<dbReference type="CDD" id="cd02966">
    <property type="entry name" value="TlpA_like_family"/>
    <property type="match status" value="1"/>
</dbReference>
<comment type="caution">
    <text evidence="3">The sequence shown here is derived from an EMBL/GenBank/DDBJ whole genome shotgun (WGS) entry which is preliminary data.</text>
</comment>
<feature type="signal peptide" evidence="1">
    <location>
        <begin position="1"/>
        <end position="25"/>
    </location>
</feature>
<dbReference type="PANTHER" id="PTHR42852:SF18">
    <property type="entry name" value="CHROMOSOME UNDETERMINED SCAFFOLD_47, WHOLE GENOME SHOTGUN SEQUENCE"/>
    <property type="match status" value="1"/>
</dbReference>
<feature type="chain" id="PRO_5022228322" evidence="1">
    <location>
        <begin position="26"/>
        <end position="182"/>
    </location>
</feature>
<dbReference type="PROSITE" id="PS51352">
    <property type="entry name" value="THIOREDOXIN_2"/>
    <property type="match status" value="1"/>
</dbReference>
<gene>
    <name evidence="3" type="ORF">E6K79_10830</name>
</gene>
<dbReference type="SUPFAM" id="SSF52833">
    <property type="entry name" value="Thioredoxin-like"/>
    <property type="match status" value="1"/>
</dbReference>
<dbReference type="PROSITE" id="PS00194">
    <property type="entry name" value="THIOREDOXIN_1"/>
    <property type="match status" value="1"/>
</dbReference>
<dbReference type="PANTHER" id="PTHR42852">
    <property type="entry name" value="THIOL:DISULFIDE INTERCHANGE PROTEIN DSBE"/>
    <property type="match status" value="1"/>
</dbReference>
<dbReference type="EMBL" id="VBOZ01000033">
    <property type="protein sequence ID" value="TMQ63132.1"/>
    <property type="molecule type" value="Genomic_DNA"/>
</dbReference>
<dbReference type="Proteomes" id="UP000317691">
    <property type="component" value="Unassembled WGS sequence"/>
</dbReference>
<dbReference type="GO" id="GO:0016209">
    <property type="term" value="F:antioxidant activity"/>
    <property type="evidence" value="ECO:0007669"/>
    <property type="project" value="InterPro"/>
</dbReference>
<organism evidence="3 4">
    <name type="scientific">Eiseniibacteriota bacterium</name>
    <dbReference type="NCBI Taxonomy" id="2212470"/>
    <lineage>
        <taxon>Bacteria</taxon>
        <taxon>Candidatus Eiseniibacteriota</taxon>
    </lineage>
</organism>
<keyword evidence="1" id="KW-0732">Signal</keyword>
<evidence type="ECO:0000313" key="4">
    <source>
        <dbReference type="Proteomes" id="UP000317691"/>
    </source>
</evidence>
<evidence type="ECO:0000256" key="1">
    <source>
        <dbReference type="SAM" id="SignalP"/>
    </source>
</evidence>
<dbReference type="InterPro" id="IPR036249">
    <property type="entry name" value="Thioredoxin-like_sf"/>
</dbReference>
<dbReference type="InterPro" id="IPR000866">
    <property type="entry name" value="AhpC/TSA"/>
</dbReference>
<dbReference type="Gene3D" id="3.40.30.10">
    <property type="entry name" value="Glutaredoxin"/>
    <property type="match status" value="1"/>
</dbReference>
<dbReference type="AlphaFoldDB" id="A0A538THN0"/>
<sequence>MSSMSTTRFSRALVSALAVALTLSAGCGKGGQGGHAAGGRAAIGTEAPEFALPDLDGKVVKTSDLRGKVVILDFWATWCPPCRQEVPHFVALQSKYRDQGLEIVGLSLDKSGASVVKPFAEEYNVNYRMLLANDETASSYGGITGIPTTFVLDKNGKVVKRFMGYTDPEVFEETIKPLLTAG</sequence>
<dbReference type="InterPro" id="IPR050553">
    <property type="entry name" value="Thioredoxin_ResA/DsbE_sf"/>
</dbReference>
<feature type="domain" description="Thioredoxin" evidence="2">
    <location>
        <begin position="41"/>
        <end position="180"/>
    </location>
</feature>